<dbReference type="CDD" id="cd00885">
    <property type="entry name" value="cinA"/>
    <property type="match status" value="1"/>
</dbReference>
<evidence type="ECO:0000313" key="3">
    <source>
        <dbReference type="EMBL" id="GAA4692484.1"/>
    </source>
</evidence>
<dbReference type="EMBL" id="BAABIM010000003">
    <property type="protein sequence ID" value="GAA4692484.1"/>
    <property type="molecule type" value="Genomic_DNA"/>
</dbReference>
<comment type="caution">
    <text evidence="3">The sequence shown here is derived from an EMBL/GenBank/DDBJ whole genome shotgun (WGS) entry which is preliminary data.</text>
</comment>
<dbReference type="HAMAP" id="MF_00226_B">
    <property type="entry name" value="CinA_B"/>
    <property type="match status" value="1"/>
</dbReference>
<dbReference type="SUPFAM" id="SSF53218">
    <property type="entry name" value="Molybdenum cofactor biosynthesis proteins"/>
    <property type="match status" value="1"/>
</dbReference>
<dbReference type="SUPFAM" id="SSF142433">
    <property type="entry name" value="CinA-like"/>
    <property type="match status" value="1"/>
</dbReference>
<dbReference type="PANTHER" id="PTHR13939:SF0">
    <property type="entry name" value="NMN AMIDOHYDROLASE-LIKE PROTEIN YFAY"/>
    <property type="match status" value="1"/>
</dbReference>
<dbReference type="NCBIfam" id="NF001813">
    <property type="entry name" value="PRK00549.1"/>
    <property type="match status" value="1"/>
</dbReference>
<feature type="domain" description="MoaB/Mog" evidence="2">
    <location>
        <begin position="13"/>
        <end position="191"/>
    </location>
</feature>
<dbReference type="InterPro" id="IPR050101">
    <property type="entry name" value="CinA"/>
</dbReference>
<name>A0ABP8WPN5_9ACTN</name>
<dbReference type="InterPro" id="IPR008135">
    <property type="entry name" value="Competence-induced_CinA"/>
</dbReference>
<protein>
    <recommendedName>
        <fullName evidence="1">CinA-like protein</fullName>
    </recommendedName>
</protein>
<dbReference type="NCBIfam" id="TIGR00200">
    <property type="entry name" value="cinA_nterm"/>
    <property type="match status" value="1"/>
</dbReference>
<dbReference type="Gene3D" id="3.40.980.10">
    <property type="entry name" value="MoaB/Mog-like domain"/>
    <property type="match status" value="1"/>
</dbReference>
<dbReference type="InterPro" id="IPR036653">
    <property type="entry name" value="CinA-like_C"/>
</dbReference>
<comment type="similarity">
    <text evidence="1">Belongs to the CinA family.</text>
</comment>
<dbReference type="Gene3D" id="3.90.950.20">
    <property type="entry name" value="CinA-like"/>
    <property type="match status" value="1"/>
</dbReference>
<dbReference type="InterPro" id="IPR001453">
    <property type="entry name" value="MoaB/Mog_dom"/>
</dbReference>
<dbReference type="NCBIfam" id="TIGR00199">
    <property type="entry name" value="PncC_domain"/>
    <property type="match status" value="1"/>
</dbReference>
<gene>
    <name evidence="3" type="ORF">GCM10023226_33040</name>
</gene>
<organism evidence="3 4">
    <name type="scientific">Nocardioides nanhaiensis</name>
    <dbReference type="NCBI Taxonomy" id="1476871"/>
    <lineage>
        <taxon>Bacteria</taxon>
        <taxon>Bacillati</taxon>
        <taxon>Actinomycetota</taxon>
        <taxon>Actinomycetes</taxon>
        <taxon>Propionibacteriales</taxon>
        <taxon>Nocardioidaceae</taxon>
        <taxon>Nocardioides</taxon>
    </lineage>
</organism>
<accession>A0ABP8WPN5</accession>
<dbReference type="SMART" id="SM00852">
    <property type="entry name" value="MoCF_biosynth"/>
    <property type="match status" value="1"/>
</dbReference>
<dbReference type="PANTHER" id="PTHR13939">
    <property type="entry name" value="NICOTINAMIDE-NUCLEOTIDE AMIDOHYDROLASE PNCC"/>
    <property type="match status" value="1"/>
</dbReference>
<dbReference type="Pfam" id="PF00994">
    <property type="entry name" value="MoCF_biosynth"/>
    <property type="match status" value="1"/>
</dbReference>
<dbReference type="InterPro" id="IPR036425">
    <property type="entry name" value="MoaB/Mog-like_dom_sf"/>
</dbReference>
<dbReference type="InterPro" id="IPR008136">
    <property type="entry name" value="CinA_C"/>
</dbReference>
<evidence type="ECO:0000256" key="1">
    <source>
        <dbReference type="HAMAP-Rule" id="MF_00226"/>
    </source>
</evidence>
<dbReference type="PIRSF" id="PIRSF006728">
    <property type="entry name" value="CinA"/>
    <property type="match status" value="1"/>
</dbReference>
<dbReference type="RefSeq" id="WP_345267860.1">
    <property type="nucleotide sequence ID" value="NZ_BAABIM010000003.1"/>
</dbReference>
<dbReference type="Proteomes" id="UP001500621">
    <property type="component" value="Unassembled WGS sequence"/>
</dbReference>
<sequence>MTHSPTPQPVRAGIVVTGTEVLTGRVSDANGPWLAEQLRTLGVDVGRIVVVGDRPDDLESALRYLLADHRLVITTGGLGPTADDLTAEVVARVQGRPVRLDESLERRVAARVEELNRRRERQPAPEVVAAGVRKQAMVPEQAAVLEPVGTAPGLVVTAVGDAAAPVLVLPGPPGELRPMWEDALRDRAVLGAIEGAGALRQGTLRAYGPPESELAALLRDHEAAHGSLESAGLEVTTCLREGELEVVTRYRPDAQTAYERLVETLHDGFGAALYSRDGASVDQTVAALFREAGATVATAESCTAGLLAGRLADVPGSSAYLLGGFVTYANEAKTAEVGVPADLIERVGAVSAEVAEAMARGARERLGTTYGIGITGVAGPGGGTADKPVGLVHVCLAHEDGRTWPLRLQLGGGRAGVRQRTVVACLHLLREVLTTG</sequence>
<proteinExistence type="inferred from homology"/>
<reference evidence="4" key="1">
    <citation type="journal article" date="2019" name="Int. J. Syst. Evol. Microbiol.">
        <title>The Global Catalogue of Microorganisms (GCM) 10K type strain sequencing project: providing services to taxonomists for standard genome sequencing and annotation.</title>
        <authorList>
            <consortium name="The Broad Institute Genomics Platform"/>
            <consortium name="The Broad Institute Genome Sequencing Center for Infectious Disease"/>
            <person name="Wu L."/>
            <person name="Ma J."/>
        </authorList>
    </citation>
    <scope>NUCLEOTIDE SEQUENCE [LARGE SCALE GENOMIC DNA]</scope>
    <source>
        <strain evidence="4">JCM 18127</strain>
    </source>
</reference>
<evidence type="ECO:0000313" key="4">
    <source>
        <dbReference type="Proteomes" id="UP001500621"/>
    </source>
</evidence>
<keyword evidence="4" id="KW-1185">Reference proteome</keyword>
<evidence type="ECO:0000259" key="2">
    <source>
        <dbReference type="SMART" id="SM00852"/>
    </source>
</evidence>
<dbReference type="Pfam" id="PF02464">
    <property type="entry name" value="CinA"/>
    <property type="match status" value="1"/>
</dbReference>